<sequence length="126" mass="13978">MWLRMARLLCWGTTLISYSVIGVLRDSRTNNLPSKTLLQGRHAQGHVDSYAYSREEGVEVHFIGTLLLQLECLIGKSCAGVHHHTKSLLSSRAIPATNDLPTEPTRAHATHIRLVGSFCEVLAYLV</sequence>
<organism evidence="1 2">
    <name type="scientific">Canavalia gladiata</name>
    <name type="common">Sword bean</name>
    <name type="synonym">Dolichos gladiatus</name>
    <dbReference type="NCBI Taxonomy" id="3824"/>
    <lineage>
        <taxon>Eukaryota</taxon>
        <taxon>Viridiplantae</taxon>
        <taxon>Streptophyta</taxon>
        <taxon>Embryophyta</taxon>
        <taxon>Tracheophyta</taxon>
        <taxon>Spermatophyta</taxon>
        <taxon>Magnoliopsida</taxon>
        <taxon>eudicotyledons</taxon>
        <taxon>Gunneridae</taxon>
        <taxon>Pentapetalae</taxon>
        <taxon>rosids</taxon>
        <taxon>fabids</taxon>
        <taxon>Fabales</taxon>
        <taxon>Fabaceae</taxon>
        <taxon>Papilionoideae</taxon>
        <taxon>50 kb inversion clade</taxon>
        <taxon>NPAAA clade</taxon>
        <taxon>indigoferoid/millettioid clade</taxon>
        <taxon>Phaseoleae</taxon>
        <taxon>Canavalia</taxon>
    </lineage>
</organism>
<evidence type="ECO:0000313" key="2">
    <source>
        <dbReference type="Proteomes" id="UP001367508"/>
    </source>
</evidence>
<dbReference type="EMBL" id="JAYMYQ010000007">
    <property type="protein sequence ID" value="KAK7321033.1"/>
    <property type="molecule type" value="Genomic_DNA"/>
</dbReference>
<dbReference type="AlphaFoldDB" id="A0AAN9Q7K9"/>
<gene>
    <name evidence="1" type="ORF">VNO77_31137</name>
</gene>
<accession>A0AAN9Q7K9</accession>
<evidence type="ECO:0000313" key="1">
    <source>
        <dbReference type="EMBL" id="KAK7321033.1"/>
    </source>
</evidence>
<name>A0AAN9Q7K9_CANGL</name>
<proteinExistence type="predicted"/>
<dbReference type="Proteomes" id="UP001367508">
    <property type="component" value="Unassembled WGS sequence"/>
</dbReference>
<reference evidence="1 2" key="1">
    <citation type="submission" date="2024-01" db="EMBL/GenBank/DDBJ databases">
        <title>The genomes of 5 underutilized Papilionoideae crops provide insights into root nodulation and disease resistanc.</title>
        <authorList>
            <person name="Jiang F."/>
        </authorList>
    </citation>
    <scope>NUCLEOTIDE SEQUENCE [LARGE SCALE GENOMIC DNA]</scope>
    <source>
        <strain evidence="1">LVBAO_FW01</strain>
        <tissue evidence="1">Leaves</tissue>
    </source>
</reference>
<comment type="caution">
    <text evidence="1">The sequence shown here is derived from an EMBL/GenBank/DDBJ whole genome shotgun (WGS) entry which is preliminary data.</text>
</comment>
<keyword evidence="2" id="KW-1185">Reference proteome</keyword>
<protein>
    <submittedName>
        <fullName evidence="1">Uncharacterized protein</fullName>
    </submittedName>
</protein>